<evidence type="ECO:0000313" key="3">
    <source>
        <dbReference type="Proteomes" id="UP000278807"/>
    </source>
</evidence>
<dbReference type="WBParaSite" id="HNAJ_0000022401-mRNA-1">
    <property type="protein sequence ID" value="HNAJ_0000022401-mRNA-1"/>
    <property type="gene ID" value="HNAJ_0000022401"/>
</dbReference>
<evidence type="ECO:0000313" key="2">
    <source>
        <dbReference type="EMBL" id="VDN96084.1"/>
    </source>
</evidence>
<evidence type="ECO:0000313" key="4">
    <source>
        <dbReference type="WBParaSite" id="HNAJ_0000022401-mRNA-1"/>
    </source>
</evidence>
<accession>A0A0R3T0A2</accession>
<proteinExistence type="predicted"/>
<organism evidence="4">
    <name type="scientific">Rodentolepis nana</name>
    <name type="common">Dwarf tapeworm</name>
    <name type="synonym">Hymenolepis nana</name>
    <dbReference type="NCBI Taxonomy" id="102285"/>
    <lineage>
        <taxon>Eukaryota</taxon>
        <taxon>Metazoa</taxon>
        <taxon>Spiralia</taxon>
        <taxon>Lophotrochozoa</taxon>
        <taxon>Platyhelminthes</taxon>
        <taxon>Cestoda</taxon>
        <taxon>Eucestoda</taxon>
        <taxon>Cyclophyllidea</taxon>
        <taxon>Hymenolepididae</taxon>
        <taxon>Rodentolepis</taxon>
    </lineage>
</organism>
<dbReference type="EMBL" id="UZAE01000049">
    <property type="protein sequence ID" value="VDN96084.1"/>
    <property type="molecule type" value="Genomic_DNA"/>
</dbReference>
<sequence>MSTPSSRGRKSEKSEDLFKGPDPASPLIQSGANEFYSEIPTILPVVYEELIRESPEESVLPPLPQVISDRQCRFGKDFSRDRSYDSFTIQEETRKARAELAKLSNLGGKHYPRLGRLLDKISRSAQEEIELFQKQDKYQSLKRTRQHSMPGRLAPSENQVSRVRYSYPMANGPMTPNVPSYSYPEQIPGFNEYSQQILKIQSRMPCKRSYASTPGPQRLRACPMPTQTPIIKKPMAREMSCPPPQASQYGQQRCCQKVYSVQKPPMACQTDDLVNFEKLKEDVQRINRSRINKCNQQIQHRPCRSASQDGYYTYQPGYTMNNQAMSYQPSYGYSQQLSRDTHLKCESASKKPSGSTQNRQVGSYQGYIPGYEQTTYGNIFNYHLPNY</sequence>
<keyword evidence="3" id="KW-1185">Reference proteome</keyword>
<evidence type="ECO:0000256" key="1">
    <source>
        <dbReference type="SAM" id="MobiDB-lite"/>
    </source>
</evidence>
<name>A0A0R3T0A2_RODNA</name>
<feature type="compositionally biased region" description="Basic and acidic residues" evidence="1">
    <location>
        <begin position="9"/>
        <end position="19"/>
    </location>
</feature>
<gene>
    <name evidence="2" type="ORF">HNAJ_LOCUS225</name>
</gene>
<reference evidence="4" key="1">
    <citation type="submission" date="2017-02" db="UniProtKB">
        <authorList>
            <consortium name="WormBaseParasite"/>
        </authorList>
    </citation>
    <scope>IDENTIFICATION</scope>
</reference>
<feature type="region of interest" description="Disordered" evidence="1">
    <location>
        <begin position="1"/>
        <end position="31"/>
    </location>
</feature>
<dbReference type="Proteomes" id="UP000278807">
    <property type="component" value="Unassembled WGS sequence"/>
</dbReference>
<dbReference type="AlphaFoldDB" id="A0A0R3T0A2"/>
<protein>
    <submittedName>
        <fullName evidence="4">CUPID domain-containing protein</fullName>
    </submittedName>
</protein>
<reference evidence="2 3" key="2">
    <citation type="submission" date="2018-11" db="EMBL/GenBank/DDBJ databases">
        <authorList>
            <consortium name="Pathogen Informatics"/>
        </authorList>
    </citation>
    <scope>NUCLEOTIDE SEQUENCE [LARGE SCALE GENOMIC DNA]</scope>
</reference>